<reference evidence="2" key="2">
    <citation type="journal article" date="2011" name="J. Biotechnol.">
        <title>Genome sequence of B. amyloliquefaciens type strain DSM7(T) reveals differences to plant-associated B. amyloliquefaciens FZB42.</title>
        <authorList>
            <person name="Ruckert C."/>
            <person name="Blom J."/>
            <person name="Chen X."/>
            <person name="Reva O."/>
            <person name="Borriss R."/>
        </authorList>
    </citation>
    <scope>NUCLEOTIDE SEQUENCE [LARGE SCALE GENOMIC DNA]</scope>
    <source>
        <strain evidence="2">DSM 7</strain>
    </source>
</reference>
<evidence type="ECO:0000313" key="2">
    <source>
        <dbReference type="Proteomes" id="UP000006562"/>
    </source>
</evidence>
<organism evidence="1 2">
    <name type="scientific">Bacillus amyloliquefaciens (strain ATCC 23350 / DSM 7 / BCRC 11601 / CCUG 28519 / NBRC 15535 / NRRL B-14393 / F)</name>
    <dbReference type="NCBI Taxonomy" id="692420"/>
    <lineage>
        <taxon>Bacteria</taxon>
        <taxon>Bacillati</taxon>
        <taxon>Bacillota</taxon>
        <taxon>Bacilli</taxon>
        <taxon>Bacillales</taxon>
        <taxon>Bacillaceae</taxon>
        <taxon>Bacillus</taxon>
        <taxon>Bacillus amyloliquefaciens group</taxon>
    </lineage>
</organism>
<protein>
    <submittedName>
        <fullName evidence="1">Uncharacterized protein</fullName>
    </submittedName>
</protein>
<dbReference type="EMBL" id="FN597644">
    <property type="protein sequence ID" value="CBI41994.1"/>
    <property type="molecule type" value="Genomic_DNA"/>
</dbReference>
<name>A0A9P1NGZ4_BACAS</name>
<proteinExistence type="predicted"/>
<sequence length="197" mass="21086">MGCIKFTEKEFLRMNMKKSIISSIVGVSLLFGVSTSVLAAENQSNQFEASKSYVPSTSVDELNSETKFGITDGSNPGEVSAQGSKKFTAATGRTHVDQEGLRFYGDATTIPSSFVAAVSVHGYLGKIKQGAKKPKWTDDKFKGKSLTRSAVAVHLGENKKLGGITSDKIICQAMHTVTTGFGTYSAESADTLRPIFI</sequence>
<reference evidence="1 2" key="1">
    <citation type="journal article" date="2011" name="Int. J. Syst. Evol. Microbiol.">
        <title>Relationship of Bacillus amyloliquefaciens clades associated with strains DSM 7T and FZB42T: a proposal for Bacillus amyloliquefaciens subsp. amyloliquefaciens subsp. nov. and Bacillus amyloliquefaciens subsp. plantarum subsp. nov. based on complete genome sequence comparisons.</title>
        <authorList>
            <person name="Borriss R."/>
            <person name="Chen X.H."/>
            <person name="Rueckert C."/>
            <person name="Blom J."/>
            <person name="Becker A."/>
            <person name="Baumgarth B."/>
            <person name="Fan B."/>
            <person name="Pukall R."/>
            <person name="Schumann P."/>
            <person name="Sproer C."/>
            <person name="Junge H."/>
            <person name="Vater J."/>
            <person name="Puhler A."/>
            <person name="Klenk H.P."/>
        </authorList>
    </citation>
    <scope>NUCLEOTIDE SEQUENCE [LARGE SCALE GENOMIC DNA]</scope>
    <source>
        <strain evidence="2">DSM 7</strain>
    </source>
</reference>
<evidence type="ECO:0000313" key="1">
    <source>
        <dbReference type="EMBL" id="CBI41994.1"/>
    </source>
</evidence>
<keyword evidence="2" id="KW-1185">Reference proteome</keyword>
<dbReference type="AlphaFoldDB" id="A0A9P1NGZ4"/>
<dbReference type="Proteomes" id="UP000006562">
    <property type="component" value="Chromosome"/>
</dbReference>
<dbReference type="KEGG" id="bao:BAMF_0868"/>
<gene>
    <name evidence="1" type="ordered locus">BAMF_0868</name>
</gene>
<accession>A0A9P1NGZ4</accession>